<comment type="caution">
    <text evidence="2">The sequence shown here is derived from an EMBL/GenBank/DDBJ whole genome shotgun (WGS) entry which is preliminary data.</text>
</comment>
<feature type="region of interest" description="Disordered" evidence="1">
    <location>
        <begin position="268"/>
        <end position="297"/>
    </location>
</feature>
<evidence type="ECO:0000313" key="2">
    <source>
        <dbReference type="EMBL" id="GGF24100.1"/>
    </source>
</evidence>
<accession>A0A917EYB9</accession>
<feature type="compositionally biased region" description="Low complexity" evidence="1">
    <location>
        <begin position="208"/>
        <end position="226"/>
    </location>
</feature>
<evidence type="ECO:0000256" key="1">
    <source>
        <dbReference type="SAM" id="MobiDB-lite"/>
    </source>
</evidence>
<feature type="region of interest" description="Disordered" evidence="1">
    <location>
        <begin position="179"/>
        <end position="229"/>
    </location>
</feature>
<sequence length="362" mass="37079">MADVVAFAELCEVVFAACQKADWQAIRARSPGHDCAIPLPTDLAQWGAGREAEMAALAEYWANVEEALFALAQPCPIEPLQPFDWGAETTAVLAEIDAEVETRVAEHRQAERPLVRMRAGVVRALGGARVAAARIARERTIRLVPGGQRTVSVKTVVISVLVGGIALTGALLATPPASVTAAPAPTNPAATESPASAERVTPGSNWSSSSGSADATTGATAAATGEEAVEGEDSLAALTALLQRRDACFHQASAGCFDDVDQQQSAAASNDQGAFAEAERTGSTSWPRYVVSSGTSPPPIQRVGDAVMIPVTASTAAGASTAVATGSVAGAAPAGSTTKPASALLVKGETGWRIREVFIQPD</sequence>
<proteinExistence type="predicted"/>
<protein>
    <submittedName>
        <fullName evidence="2">Uncharacterized protein</fullName>
    </submittedName>
</protein>
<dbReference type="AlphaFoldDB" id="A0A917EYB9"/>
<name>A0A917EYB9_9MICO</name>
<gene>
    <name evidence="2" type="ORF">GCM10011399_17080</name>
</gene>
<keyword evidence="3" id="KW-1185">Reference proteome</keyword>
<evidence type="ECO:0000313" key="3">
    <source>
        <dbReference type="Proteomes" id="UP000598775"/>
    </source>
</evidence>
<dbReference type="EMBL" id="BMGP01000003">
    <property type="protein sequence ID" value="GGF24100.1"/>
    <property type="molecule type" value="Genomic_DNA"/>
</dbReference>
<dbReference type="Proteomes" id="UP000598775">
    <property type="component" value="Unassembled WGS sequence"/>
</dbReference>
<reference evidence="2 3" key="1">
    <citation type="journal article" date="2014" name="Int. J. Syst. Evol. Microbiol.">
        <title>Complete genome sequence of Corynebacterium casei LMG S-19264T (=DSM 44701T), isolated from a smear-ripened cheese.</title>
        <authorList>
            <consortium name="US DOE Joint Genome Institute (JGI-PGF)"/>
            <person name="Walter F."/>
            <person name="Albersmeier A."/>
            <person name="Kalinowski J."/>
            <person name="Ruckert C."/>
        </authorList>
    </citation>
    <scope>NUCLEOTIDE SEQUENCE [LARGE SCALE GENOMIC DNA]</scope>
    <source>
        <strain evidence="2 3">CGMCC 1.12976</strain>
    </source>
</reference>
<organism evidence="2 3">
    <name type="scientific">Subtercola lobariae</name>
    <dbReference type="NCBI Taxonomy" id="1588641"/>
    <lineage>
        <taxon>Bacteria</taxon>
        <taxon>Bacillati</taxon>
        <taxon>Actinomycetota</taxon>
        <taxon>Actinomycetes</taxon>
        <taxon>Micrococcales</taxon>
        <taxon>Microbacteriaceae</taxon>
        <taxon>Subtercola</taxon>
    </lineage>
</organism>
<feature type="compositionally biased region" description="Low complexity" evidence="1">
    <location>
        <begin position="179"/>
        <end position="197"/>
    </location>
</feature>